<organism evidence="3 4">
    <name type="scientific">Candidatus Mycolicibacterium alkanivorans</name>
    <dbReference type="NCBI Taxonomy" id="2954114"/>
    <lineage>
        <taxon>Bacteria</taxon>
        <taxon>Bacillati</taxon>
        <taxon>Actinomycetota</taxon>
        <taxon>Actinomycetes</taxon>
        <taxon>Mycobacteriales</taxon>
        <taxon>Mycobacteriaceae</taxon>
        <taxon>Mycolicibacterium</taxon>
    </lineage>
</organism>
<dbReference type="EMBL" id="JAIVFL010000001">
    <property type="protein sequence ID" value="MCI4673632.1"/>
    <property type="molecule type" value="Genomic_DNA"/>
</dbReference>
<evidence type="ECO:0000313" key="3">
    <source>
        <dbReference type="EMBL" id="MCI4673632.1"/>
    </source>
</evidence>
<dbReference type="RefSeq" id="WP_243070150.1">
    <property type="nucleotide sequence ID" value="NZ_JAIVFL010000001.1"/>
</dbReference>
<dbReference type="Proteomes" id="UP001139068">
    <property type="component" value="Unassembled WGS sequence"/>
</dbReference>
<name>A0ABS9YQV2_9MYCO</name>
<keyword evidence="4" id="KW-1185">Reference proteome</keyword>
<keyword evidence="2" id="KW-0535">Nitrogen fixation</keyword>
<proteinExistence type="inferred from homology"/>
<comment type="similarity">
    <text evidence="1">Belongs to the NifZ family.</text>
</comment>
<dbReference type="InterPro" id="IPR007415">
    <property type="entry name" value="Nitrogenase_MoFe_mat_NifZ"/>
</dbReference>
<accession>A0ABS9YQV2</accession>
<evidence type="ECO:0000256" key="2">
    <source>
        <dbReference type="ARBA" id="ARBA00023231"/>
    </source>
</evidence>
<dbReference type="Pfam" id="PF04319">
    <property type="entry name" value="NifZ"/>
    <property type="match status" value="1"/>
</dbReference>
<evidence type="ECO:0000256" key="1">
    <source>
        <dbReference type="ARBA" id="ARBA00008027"/>
    </source>
</evidence>
<evidence type="ECO:0000313" key="4">
    <source>
        <dbReference type="Proteomes" id="UP001139068"/>
    </source>
</evidence>
<sequence length="83" mass="8872">MNAYDVGDLVTATKDLRNDGTYPELGIEIGQVLVPEGCNGEVLNVGVYLQEHIIYAVAFENGRIVGCMERELVPTATVSSGAD</sequence>
<reference evidence="3" key="1">
    <citation type="journal article" date="2022" name="ISME J.">
        <title>Identification of active gaseous-alkane degraders at natural gas seeps.</title>
        <authorList>
            <person name="Farhan Ul Haque M."/>
            <person name="Hernandez M."/>
            <person name="Crombie A.T."/>
            <person name="Murrell J.C."/>
        </authorList>
    </citation>
    <scope>NUCLEOTIDE SEQUENCE</scope>
    <source>
        <strain evidence="3">ANDR5</strain>
    </source>
</reference>
<gene>
    <name evidence="3" type="ORF">K9U37_01120</name>
</gene>
<protein>
    <submittedName>
        <fullName evidence="3">Nitrogen fixation protein NifZ</fullName>
    </submittedName>
</protein>
<comment type="caution">
    <text evidence="3">The sequence shown here is derived from an EMBL/GenBank/DDBJ whole genome shotgun (WGS) entry which is preliminary data.</text>
</comment>